<dbReference type="Pfam" id="PF04326">
    <property type="entry name" value="SLFN_AlbA_2"/>
    <property type="match status" value="1"/>
</dbReference>
<accession>A0A510UYW9</accession>
<name>A0A510UYW9_9CELL</name>
<dbReference type="Gene3D" id="3.30.950.30">
    <property type="entry name" value="Schlafen, AAA domain"/>
    <property type="match status" value="1"/>
</dbReference>
<sequence length="410" mass="45037">MFTPIHRALAREPGDLTHELFDAAVVAGVLETDDLDWKVELPQHSGEPEWKEKFAKDVAAMANSGGGWLVYGVREHRKTSAALEVCDVGPLGQAVEQQLRGIAYGSIRPAVRDLRFITVSAPERGNLLVLRVPASPEVPHLLSKDERLFQAPRRYGAQTAWMGEWDLEQAYRHRFAGQRDRQQALDSLVEAQVRVARLRLASDWRGRVVFVGAAVPVEARRGVVMTSEEAAEILHEAKQLYRAIGNLPLEPHVRDLPPRPGLRRFAAGPDRDRTISVHLDGSASLTDALEAPRVGAYGGTVVPGLELEKDVARLVATMGATGRALGVVGEYMVKVAVVWNQPEALRFVWPDPNVVDLHHLVEPVLMVHEIEPTGIEISADAALPELGAAVRRLALDLLHQGGLTRTRFVA</sequence>
<organism evidence="2 3">
    <name type="scientific">Cellulomonas xylanilytica</name>
    <dbReference type="NCBI Taxonomy" id="233583"/>
    <lineage>
        <taxon>Bacteria</taxon>
        <taxon>Bacillati</taxon>
        <taxon>Actinomycetota</taxon>
        <taxon>Actinomycetes</taxon>
        <taxon>Micrococcales</taxon>
        <taxon>Cellulomonadaceae</taxon>
        <taxon>Cellulomonas</taxon>
    </lineage>
</organism>
<comment type="caution">
    <text evidence="2">The sequence shown here is derived from an EMBL/GenBank/DDBJ whole genome shotgun (WGS) entry which is preliminary data.</text>
</comment>
<dbReference type="RefSeq" id="WP_186813262.1">
    <property type="nucleotide sequence ID" value="NZ_BJUB01000001.1"/>
</dbReference>
<evidence type="ECO:0000313" key="3">
    <source>
        <dbReference type="Proteomes" id="UP000321118"/>
    </source>
</evidence>
<dbReference type="Proteomes" id="UP000321118">
    <property type="component" value="Unassembled WGS sequence"/>
</dbReference>
<dbReference type="InterPro" id="IPR007421">
    <property type="entry name" value="Schlafen_AlbA_2_dom"/>
</dbReference>
<dbReference type="AlphaFoldDB" id="A0A510UYW9"/>
<reference evidence="2 3" key="1">
    <citation type="submission" date="2019-07" db="EMBL/GenBank/DDBJ databases">
        <title>Whole genome shotgun sequence of Cellulomonas xylanilytica NBRC 101102.</title>
        <authorList>
            <person name="Hosoyama A."/>
            <person name="Uohara A."/>
            <person name="Ohji S."/>
            <person name="Ichikawa N."/>
        </authorList>
    </citation>
    <scope>NUCLEOTIDE SEQUENCE [LARGE SCALE GENOMIC DNA]</scope>
    <source>
        <strain evidence="2 3">NBRC 101102</strain>
    </source>
</reference>
<evidence type="ECO:0000259" key="1">
    <source>
        <dbReference type="Pfam" id="PF04326"/>
    </source>
</evidence>
<dbReference type="EMBL" id="BJUB01000001">
    <property type="protein sequence ID" value="GEK19873.1"/>
    <property type="molecule type" value="Genomic_DNA"/>
</dbReference>
<protein>
    <recommendedName>
        <fullName evidence="1">Schlafen AlbA-2 domain-containing protein</fullName>
    </recommendedName>
</protein>
<gene>
    <name evidence="2" type="ORF">CXY01_03930</name>
</gene>
<proteinExistence type="predicted"/>
<evidence type="ECO:0000313" key="2">
    <source>
        <dbReference type="EMBL" id="GEK19873.1"/>
    </source>
</evidence>
<keyword evidence="3" id="KW-1185">Reference proteome</keyword>
<feature type="domain" description="Schlafen AlbA-2" evidence="1">
    <location>
        <begin position="31"/>
        <end position="146"/>
    </location>
</feature>
<dbReference type="InterPro" id="IPR038461">
    <property type="entry name" value="Schlafen_AlbA_2_dom_sf"/>
</dbReference>